<feature type="domain" description="Ammonium transporter AmtB-like" evidence="10">
    <location>
        <begin position="33"/>
        <end position="421"/>
    </location>
</feature>
<dbReference type="Pfam" id="PF00909">
    <property type="entry name" value="Ammonium_transp"/>
    <property type="match status" value="1"/>
</dbReference>
<sequence>MHGVFRTILPAVFLLLISAPVLAQEGPDTGDTAWMLVSSALVLVMLPGLALFYGGMVRSKNVLSTTMHTFAAMAIMGVQWVVLGYSLTFGGEGAFIGGFSNLLLNGITPESLTGTIPTYVFVMFQGMFAIITPALISGAIAERMKFSTYCVFILLWGTLVYDPIAHWVWGPGGWLLKDGALDFAGGTVVHFSSGITALVLALVIGKRKGYPTERMLPHNLPMTLLGAGLLWFGWFGFNAGSALSAGGSAALAFTTTQTAAAAGALSWLAAEWLHAGKPSALGAASGVVAGLVVITPAAGFVTPAWALVMGLTAGFVCYGGVLLKHKLRYDDSLDAFGVHGIGGAWGAVATGIFATVGASGLIAGNFHQLWVQVVGLIAAGAYAVVVTLGLLFVLKVTMGLRVELEDEVKGLDQTAHSETGYTF</sequence>
<reference evidence="11 12" key="1">
    <citation type="journal article" date="2016" name="C (Basel)">
        <title>Selective Growth of and Electricity Production by Marine Exoelectrogenic Bacteria in Self-Aggregated Hydrogel of Microbially Reduced Graphene Oxide.</title>
        <authorList>
            <person name="Yoshida N."/>
            <person name="Goto Y."/>
            <person name="Miyata Y."/>
        </authorList>
    </citation>
    <scope>NUCLEOTIDE SEQUENCE [LARGE SCALE GENOMIC DNA]</scope>
    <source>
        <strain evidence="11 12">NIT-T3</strain>
    </source>
</reference>
<feature type="chain" id="PRO_5046458516" description="Ammonium transporter" evidence="9">
    <location>
        <begin position="24"/>
        <end position="423"/>
    </location>
</feature>
<evidence type="ECO:0000256" key="1">
    <source>
        <dbReference type="ARBA" id="ARBA00004141"/>
    </source>
</evidence>
<dbReference type="PANTHER" id="PTHR43029">
    <property type="entry name" value="AMMONIUM TRANSPORTER MEP2"/>
    <property type="match status" value="1"/>
</dbReference>
<feature type="transmembrane region" description="Helical" evidence="8">
    <location>
        <begin position="304"/>
        <end position="323"/>
    </location>
</feature>
<dbReference type="NCBIfam" id="TIGR00836">
    <property type="entry name" value="amt"/>
    <property type="match status" value="1"/>
</dbReference>
<keyword evidence="7 8" id="KW-0924">Ammonia transport</keyword>
<organism evidence="11 12">
    <name type="scientific">Desulfuromonas versatilis</name>
    <dbReference type="NCBI Taxonomy" id="2802975"/>
    <lineage>
        <taxon>Bacteria</taxon>
        <taxon>Pseudomonadati</taxon>
        <taxon>Thermodesulfobacteriota</taxon>
        <taxon>Desulfuromonadia</taxon>
        <taxon>Desulfuromonadales</taxon>
        <taxon>Desulfuromonadaceae</taxon>
        <taxon>Desulfuromonas</taxon>
    </lineage>
</organism>
<evidence type="ECO:0000313" key="12">
    <source>
        <dbReference type="Proteomes" id="UP001319827"/>
    </source>
</evidence>
<dbReference type="RefSeq" id="WP_221251086.1">
    <property type="nucleotide sequence ID" value="NZ_AP024355.1"/>
</dbReference>
<name>A0ABM8HPJ7_9BACT</name>
<keyword evidence="4 8" id="KW-0812">Transmembrane</keyword>
<keyword evidence="5 8" id="KW-1133">Transmembrane helix</keyword>
<dbReference type="EMBL" id="AP024355">
    <property type="protein sequence ID" value="BCR03620.1"/>
    <property type="molecule type" value="Genomic_DNA"/>
</dbReference>
<feature type="transmembrane region" description="Helical" evidence="8">
    <location>
        <begin position="280"/>
        <end position="298"/>
    </location>
</feature>
<accession>A0ABM8HPJ7</accession>
<protein>
    <recommendedName>
        <fullName evidence="8">Ammonium transporter</fullName>
    </recommendedName>
</protein>
<keyword evidence="12" id="KW-1185">Reference proteome</keyword>
<keyword evidence="3 8" id="KW-0813">Transport</keyword>
<dbReference type="InterPro" id="IPR001905">
    <property type="entry name" value="Ammonium_transpt"/>
</dbReference>
<keyword evidence="9" id="KW-0732">Signal</keyword>
<dbReference type="PANTHER" id="PTHR43029:SF10">
    <property type="entry name" value="AMMONIUM TRANSPORTER MEP2"/>
    <property type="match status" value="1"/>
</dbReference>
<dbReference type="InterPro" id="IPR018047">
    <property type="entry name" value="Ammonium_transpt_CS"/>
</dbReference>
<comment type="similarity">
    <text evidence="2 8">Belongs to the ammonia transporter channel (TC 1.A.11.2) family.</text>
</comment>
<evidence type="ECO:0000256" key="4">
    <source>
        <dbReference type="ARBA" id="ARBA00022692"/>
    </source>
</evidence>
<evidence type="ECO:0000256" key="3">
    <source>
        <dbReference type="ARBA" id="ARBA00022448"/>
    </source>
</evidence>
<feature type="transmembrane region" description="Helical" evidence="8">
    <location>
        <begin position="116"/>
        <end position="136"/>
    </location>
</feature>
<feature type="transmembrane region" description="Helical" evidence="8">
    <location>
        <begin position="369"/>
        <end position="394"/>
    </location>
</feature>
<evidence type="ECO:0000256" key="8">
    <source>
        <dbReference type="RuleBase" id="RU362002"/>
    </source>
</evidence>
<evidence type="ECO:0000256" key="9">
    <source>
        <dbReference type="SAM" id="SignalP"/>
    </source>
</evidence>
<evidence type="ECO:0000256" key="7">
    <source>
        <dbReference type="ARBA" id="ARBA00023177"/>
    </source>
</evidence>
<evidence type="ECO:0000256" key="5">
    <source>
        <dbReference type="ARBA" id="ARBA00022989"/>
    </source>
</evidence>
<evidence type="ECO:0000256" key="2">
    <source>
        <dbReference type="ARBA" id="ARBA00005887"/>
    </source>
</evidence>
<comment type="subcellular location">
    <subcellularLocation>
        <location evidence="8">Cell membrane</location>
        <topology evidence="8">Multi-pass membrane protein</topology>
    </subcellularLocation>
    <subcellularLocation>
        <location evidence="1">Membrane</location>
        <topology evidence="1">Multi-pass membrane protein</topology>
    </subcellularLocation>
</comment>
<feature type="transmembrane region" description="Helical" evidence="8">
    <location>
        <begin position="181"/>
        <end position="204"/>
    </location>
</feature>
<dbReference type="InterPro" id="IPR024041">
    <property type="entry name" value="NH4_transpt_AmtB-like_dom"/>
</dbReference>
<reference evidence="11 12" key="2">
    <citation type="journal article" date="2021" name="Int. J. Syst. Evol. Microbiol.">
        <title>Isolation and Polyphasic Characterization of Desulfuromonas versatilis sp. Nov., an Electrogenic Bacteria Capable of Versatile Metabolism Isolated from a Graphene Oxide-Reducing Enrichment Culture.</title>
        <authorList>
            <person name="Xie L."/>
            <person name="Yoshida N."/>
            <person name="Ishii S."/>
            <person name="Meng L."/>
        </authorList>
    </citation>
    <scope>NUCLEOTIDE SEQUENCE [LARGE SCALE GENOMIC DNA]</scope>
    <source>
        <strain evidence="11 12">NIT-T3</strain>
    </source>
</reference>
<evidence type="ECO:0000256" key="6">
    <source>
        <dbReference type="ARBA" id="ARBA00023136"/>
    </source>
</evidence>
<feature type="transmembrane region" description="Helical" evidence="8">
    <location>
        <begin position="335"/>
        <end position="363"/>
    </location>
</feature>
<evidence type="ECO:0000313" key="11">
    <source>
        <dbReference type="EMBL" id="BCR03620.1"/>
    </source>
</evidence>
<dbReference type="InterPro" id="IPR029020">
    <property type="entry name" value="Ammonium/urea_transptr"/>
</dbReference>
<feature type="signal peptide" evidence="9">
    <location>
        <begin position="1"/>
        <end position="23"/>
    </location>
</feature>
<dbReference type="Proteomes" id="UP001319827">
    <property type="component" value="Chromosome"/>
</dbReference>
<dbReference type="Gene3D" id="1.10.3430.10">
    <property type="entry name" value="Ammonium transporter AmtB like domains"/>
    <property type="match status" value="1"/>
</dbReference>
<evidence type="ECO:0000259" key="10">
    <source>
        <dbReference type="Pfam" id="PF00909"/>
    </source>
</evidence>
<dbReference type="SUPFAM" id="SSF111352">
    <property type="entry name" value="Ammonium transporter"/>
    <property type="match status" value="1"/>
</dbReference>
<feature type="transmembrane region" description="Helical" evidence="8">
    <location>
        <begin position="69"/>
        <end position="96"/>
    </location>
</feature>
<feature type="transmembrane region" description="Helical" evidence="8">
    <location>
        <begin position="33"/>
        <end position="57"/>
    </location>
</feature>
<feature type="transmembrane region" description="Helical" evidence="8">
    <location>
        <begin position="148"/>
        <end position="169"/>
    </location>
</feature>
<feature type="transmembrane region" description="Helical" evidence="8">
    <location>
        <begin position="216"/>
        <end position="237"/>
    </location>
</feature>
<feature type="transmembrane region" description="Helical" evidence="8">
    <location>
        <begin position="249"/>
        <end position="268"/>
    </location>
</feature>
<proteinExistence type="inferred from homology"/>
<gene>
    <name evidence="11" type="primary">amtB</name>
    <name evidence="11" type="ORF">DESUT3_06890</name>
</gene>
<dbReference type="PROSITE" id="PS01219">
    <property type="entry name" value="AMMONIUM_TRANSP"/>
    <property type="match status" value="1"/>
</dbReference>
<keyword evidence="6 8" id="KW-0472">Membrane</keyword>